<dbReference type="InterPro" id="IPR036249">
    <property type="entry name" value="Thioredoxin-like_sf"/>
</dbReference>
<organism evidence="8">
    <name type="scientific">Oesophagostomum dentatum</name>
    <name type="common">Nodular worm</name>
    <dbReference type="NCBI Taxonomy" id="61180"/>
    <lineage>
        <taxon>Eukaryota</taxon>
        <taxon>Metazoa</taxon>
        <taxon>Ecdysozoa</taxon>
        <taxon>Nematoda</taxon>
        <taxon>Chromadorea</taxon>
        <taxon>Rhabditida</taxon>
        <taxon>Rhabditina</taxon>
        <taxon>Rhabditomorpha</taxon>
        <taxon>Strongyloidea</taxon>
        <taxon>Strongylidae</taxon>
        <taxon>Oesophagostomum</taxon>
    </lineage>
</organism>
<gene>
    <name evidence="8" type="primary">GST1</name>
</gene>
<dbReference type="InterPro" id="IPR040079">
    <property type="entry name" value="Glutathione_S-Trfase"/>
</dbReference>
<dbReference type="Gene3D" id="1.20.1050.10">
    <property type="match status" value="1"/>
</dbReference>
<dbReference type="GO" id="GO:0004602">
    <property type="term" value="F:glutathione peroxidase activity"/>
    <property type="evidence" value="ECO:0007669"/>
    <property type="project" value="UniProtKB-ARBA"/>
</dbReference>
<evidence type="ECO:0000256" key="3">
    <source>
        <dbReference type="ARBA" id="ARBA00038317"/>
    </source>
</evidence>
<evidence type="ECO:0000256" key="1">
    <source>
        <dbReference type="ARBA" id="ARBA00012452"/>
    </source>
</evidence>
<accession>B1PHD5</accession>
<dbReference type="AlphaFoldDB" id="B1PHD5"/>
<name>B1PHD5_OESDE</name>
<sequence>MVHYKLTYFNGRGLGECARQIFALADQKYEDVRMTQETFPALKPKLPFGQVPLLEEDGKELAQSNAINRYLARKFGFAGKTPFEEALVDSLADQFTDYRLEIKPYSMVAYGFQKGDVEKLKKELVLPARDKFLGFITKFLKNNKSGFLVGDSVTWADLLIAEHSSDMSHRIPEFLNGFPEVKAHMEKVRSIPKLKKWIESRPASVF</sequence>
<dbReference type="EMBL" id="EU418979">
    <property type="protein sequence ID" value="ACA30416.2"/>
    <property type="molecule type" value="Genomic_DNA"/>
</dbReference>
<dbReference type="FunFam" id="3.40.30.10:FF:000035">
    <property type="entry name" value="hematopoietic prostaglandin D synthase"/>
    <property type="match status" value="1"/>
</dbReference>
<dbReference type="InterPro" id="IPR036282">
    <property type="entry name" value="Glutathione-S-Trfase_C_sf"/>
</dbReference>
<evidence type="ECO:0000256" key="4">
    <source>
        <dbReference type="ARBA" id="ARBA00047960"/>
    </source>
</evidence>
<comment type="similarity">
    <text evidence="3">Belongs to the GST superfamily. Sigma family.</text>
</comment>
<dbReference type="FunFam" id="1.20.1050.10:FF:000031">
    <property type="entry name" value="Glutathione S-Transferase"/>
    <property type="match status" value="1"/>
</dbReference>
<dbReference type="PANTHER" id="PTHR11571">
    <property type="entry name" value="GLUTATHIONE S-TRANSFERASE"/>
    <property type="match status" value="1"/>
</dbReference>
<reference evidence="8" key="1">
    <citation type="journal article" date="2008" name="Parasitology">
        <title>Cytosolic glutathione S-transferases of Oesophagostomum dentatum.</title>
        <authorList>
            <person name="Joachim A."/>
            <person name="Ruttkowski B."/>
        </authorList>
    </citation>
    <scope>NUCLEOTIDE SEQUENCE</scope>
    <source>
        <strain evidence="8">Od-Hann-1</strain>
    </source>
</reference>
<dbReference type="InterPro" id="IPR010987">
    <property type="entry name" value="Glutathione-S-Trfase_C-like"/>
</dbReference>
<proteinExistence type="evidence at transcript level"/>
<dbReference type="SFLD" id="SFLDG00363">
    <property type="entry name" value="AMPS_(cytGST):_Alpha-__Mu-__Pi"/>
    <property type="match status" value="1"/>
</dbReference>
<comment type="catalytic activity">
    <reaction evidence="4">
        <text>RX + glutathione = an S-substituted glutathione + a halide anion + H(+)</text>
        <dbReference type="Rhea" id="RHEA:16437"/>
        <dbReference type="ChEBI" id="CHEBI:15378"/>
        <dbReference type="ChEBI" id="CHEBI:16042"/>
        <dbReference type="ChEBI" id="CHEBI:17792"/>
        <dbReference type="ChEBI" id="CHEBI:57925"/>
        <dbReference type="ChEBI" id="CHEBI:90779"/>
        <dbReference type="EC" id="2.5.1.18"/>
    </reaction>
</comment>
<dbReference type="PANTHER" id="PTHR11571:SF224">
    <property type="entry name" value="HEMATOPOIETIC PROSTAGLANDIN D SYNTHASE"/>
    <property type="match status" value="1"/>
</dbReference>
<dbReference type="GO" id="GO:0005737">
    <property type="term" value="C:cytoplasm"/>
    <property type="evidence" value="ECO:0007669"/>
    <property type="project" value="UniProtKB-ARBA"/>
</dbReference>
<dbReference type="SFLD" id="SFLDS00019">
    <property type="entry name" value="Glutathione_Transferase_(cytos"/>
    <property type="match status" value="1"/>
</dbReference>
<evidence type="ECO:0000259" key="6">
    <source>
        <dbReference type="PROSITE" id="PS50404"/>
    </source>
</evidence>
<dbReference type="Pfam" id="PF02798">
    <property type="entry name" value="GST_N"/>
    <property type="match status" value="1"/>
</dbReference>
<evidence type="ECO:0000259" key="7">
    <source>
        <dbReference type="PROSITE" id="PS50405"/>
    </source>
</evidence>
<evidence type="ECO:0000256" key="2">
    <source>
        <dbReference type="ARBA" id="ARBA00022679"/>
    </source>
</evidence>
<dbReference type="Gene3D" id="3.40.30.10">
    <property type="entry name" value="Glutaredoxin"/>
    <property type="match status" value="1"/>
</dbReference>
<protein>
    <recommendedName>
        <fullName evidence="1">glutathione transferase</fullName>
        <ecNumber evidence="1">2.5.1.18</ecNumber>
    </recommendedName>
    <alternativeName>
        <fullName evidence="5">GST class-sigma</fullName>
    </alternativeName>
</protein>
<dbReference type="PROSITE" id="PS50404">
    <property type="entry name" value="GST_NTER"/>
    <property type="match status" value="1"/>
</dbReference>
<dbReference type="InterPro" id="IPR050213">
    <property type="entry name" value="GST_superfamily"/>
</dbReference>
<dbReference type="Pfam" id="PF14497">
    <property type="entry name" value="GST_C_3"/>
    <property type="match status" value="1"/>
</dbReference>
<feature type="domain" description="GST N-terminal" evidence="6">
    <location>
        <begin position="2"/>
        <end position="79"/>
    </location>
</feature>
<keyword evidence="2 8" id="KW-0808">Transferase</keyword>
<dbReference type="GO" id="GO:0004364">
    <property type="term" value="F:glutathione transferase activity"/>
    <property type="evidence" value="ECO:0007669"/>
    <property type="project" value="UniProtKB-EC"/>
</dbReference>
<feature type="domain" description="GST C-terminal" evidence="7">
    <location>
        <begin position="81"/>
        <end position="206"/>
    </location>
</feature>
<dbReference type="SUPFAM" id="SSF47616">
    <property type="entry name" value="GST C-terminal domain-like"/>
    <property type="match status" value="1"/>
</dbReference>
<dbReference type="InterPro" id="IPR004046">
    <property type="entry name" value="GST_C"/>
</dbReference>
<dbReference type="EC" id="2.5.1.18" evidence="1"/>
<dbReference type="InterPro" id="IPR004045">
    <property type="entry name" value="Glutathione_S-Trfase_N"/>
</dbReference>
<evidence type="ECO:0000313" key="8">
    <source>
        <dbReference type="EMBL" id="ACA30414.2"/>
    </source>
</evidence>
<dbReference type="EMBL" id="EU418977">
    <property type="protein sequence ID" value="ACA30414.2"/>
    <property type="molecule type" value="mRNA"/>
</dbReference>
<evidence type="ECO:0000256" key="5">
    <source>
        <dbReference type="ARBA" id="ARBA00078118"/>
    </source>
</evidence>
<dbReference type="SUPFAM" id="SSF52833">
    <property type="entry name" value="Thioredoxin-like"/>
    <property type="match status" value="1"/>
</dbReference>
<dbReference type="CDD" id="cd03039">
    <property type="entry name" value="GST_N_Sigma_like"/>
    <property type="match status" value="1"/>
</dbReference>
<dbReference type="GO" id="GO:0006749">
    <property type="term" value="P:glutathione metabolic process"/>
    <property type="evidence" value="ECO:0007669"/>
    <property type="project" value="TreeGrafter"/>
</dbReference>
<dbReference type="CDD" id="cd03192">
    <property type="entry name" value="GST_C_Sigma_like"/>
    <property type="match status" value="1"/>
</dbReference>
<dbReference type="SFLD" id="SFLDG01205">
    <property type="entry name" value="AMPS.1"/>
    <property type="match status" value="1"/>
</dbReference>
<dbReference type="PROSITE" id="PS50405">
    <property type="entry name" value="GST_CTER"/>
    <property type="match status" value="1"/>
</dbReference>